<feature type="short sequence motif" description="Walker A motif" evidence="1">
    <location>
        <begin position="61"/>
        <end position="68"/>
    </location>
</feature>
<dbReference type="InterPro" id="IPR054762">
    <property type="entry name" value="Gp19_RNaseH-like"/>
</dbReference>
<keyword evidence="2" id="KW-0472">Membrane</keyword>
<keyword evidence="1" id="KW-0378">Hydrolase</keyword>
<evidence type="ECO:0000313" key="5">
    <source>
        <dbReference type="Proteomes" id="UP000226151"/>
    </source>
</evidence>
<dbReference type="GeneID" id="54980951"/>
<comment type="function">
    <text evidence="1">The terminase large subunit acts as an ATP driven molecular motor necessary for viral DNA translocation into empty capsids and as an endonuclease that cuts the viral genome at a unique and precise dsDNA sequence to initiate and to end a packaging reaction. The terminase lies at a unique vertex of the procapsid and is composed of two subunits, a small terminase subunit involved in viral DNA recognition (packaging sequence), and a large terminase subunit possessing endonucleolytic and ATPase activities. Both terminase subunits heterooligomerize and are docked on the portal protein to form the packaging machine. The terminase large subunit exhibits endonuclease activity and cleaves the viral genome concatemer. Once the DNA is packaged, the terminase detaches from the portal and gets replaced by the tail to finish maturation of the virion.</text>
</comment>
<dbReference type="GO" id="GO:0051276">
    <property type="term" value="P:chromosome organization"/>
    <property type="evidence" value="ECO:0007669"/>
    <property type="project" value="UniProtKB-UniRule"/>
</dbReference>
<keyword evidence="2" id="KW-0812">Transmembrane</keyword>
<dbReference type="GO" id="GO:0016887">
    <property type="term" value="F:ATP hydrolysis activity"/>
    <property type="evidence" value="ECO:0007669"/>
    <property type="project" value="InterPro"/>
</dbReference>
<dbReference type="InterPro" id="IPR047987">
    <property type="entry name" value="Gp19-like_virus"/>
</dbReference>
<comment type="caution">
    <text evidence="1">Lacks conserved residue(s) required for the propagation of feature annotation.</text>
</comment>
<feature type="binding site" evidence="1">
    <location>
        <position position="367"/>
    </location>
    <ligand>
        <name>Mg(2+)</name>
        <dbReference type="ChEBI" id="CHEBI:18420"/>
        <label>2</label>
        <note>catalytic; for nuclease activity</note>
    </ligand>
</feature>
<dbReference type="InterPro" id="IPR044271">
    <property type="entry name" value="Terminase_large_su_gp19"/>
</dbReference>
<dbReference type="GO" id="GO:0005524">
    <property type="term" value="F:ATP binding"/>
    <property type="evidence" value="ECO:0007669"/>
    <property type="project" value="UniProtKB-KW"/>
</dbReference>
<dbReference type="HAMAP" id="MF_04147">
    <property type="entry name" value="TERL_T7"/>
    <property type="match status" value="1"/>
</dbReference>
<comment type="domain">
    <text evidence="1">The ATPase region is in the N-terminus, whereas the nuclease region is in the central part. The C-terminus is involved in prohead binding.</text>
</comment>
<dbReference type="EC" id="3.6.4.-" evidence="1"/>
<feature type="domain" description="Terminase large subunit ribonuclease H-like" evidence="3">
    <location>
        <begin position="366"/>
        <end position="473"/>
    </location>
</feature>
<comment type="similarity">
    <text evidence="1">Belongs to the Teseptimavirus large terminase family.</text>
</comment>
<evidence type="ECO:0000256" key="1">
    <source>
        <dbReference type="HAMAP-Rule" id="MF_04147"/>
    </source>
</evidence>
<keyword evidence="1" id="KW-0547">Nucleotide-binding</keyword>
<keyword evidence="1" id="KW-0067">ATP-binding</keyword>
<dbReference type="EMBL" id="MF034659">
    <property type="protein sequence ID" value="ARV77565.1"/>
    <property type="molecule type" value="Genomic_DNA"/>
</dbReference>
<dbReference type="Proteomes" id="UP000226151">
    <property type="component" value="Genome"/>
</dbReference>
<dbReference type="GO" id="GO:0019073">
    <property type="term" value="P:viral DNA genome packaging"/>
    <property type="evidence" value="ECO:0007669"/>
    <property type="project" value="UniProtKB-UniRule"/>
</dbReference>
<keyword evidence="1" id="KW-0460">Magnesium</keyword>
<dbReference type="EC" id="3.1.21.-" evidence="1"/>
<feature type="binding site" evidence="1">
    <location>
        <position position="521"/>
    </location>
    <ligand>
        <name>Mg(2+)</name>
        <dbReference type="ChEBI" id="CHEBI:18420"/>
        <label>1</label>
        <note>catalytic; for nuclease activity</note>
    </ligand>
</feature>
<feature type="binding site" evidence="1">
    <location>
        <position position="423"/>
    </location>
    <ligand>
        <name>Mg(2+)</name>
        <dbReference type="ChEBI" id="CHEBI:18420"/>
        <label>2</label>
        <note>catalytic; for nuclease activity</note>
    </ligand>
</feature>
<dbReference type="Pfam" id="PF03237">
    <property type="entry name" value="Terminase_6N"/>
    <property type="match status" value="1"/>
</dbReference>
<organism evidence="4 5">
    <name type="scientific">Pasteurella phage vB_PmuP_PHB02</name>
    <dbReference type="NCBI Taxonomy" id="2005054"/>
    <lineage>
        <taxon>Viruses</taxon>
        <taxon>Duplodnaviria</taxon>
        <taxon>Heunggongvirae</taxon>
        <taxon>Uroviricota</taxon>
        <taxon>Caudoviricetes</taxon>
        <taxon>Autographivirales</taxon>
        <taxon>Autotranscriptaviridae</taxon>
        <taxon>Studiervirinae</taxon>
        <taxon>Wuhanvirus</taxon>
        <taxon>Wuhanvirus PHB02</taxon>
    </lineage>
</organism>
<comment type="cofactor">
    <cofactor evidence="1">
        <name>Mg(2+)</name>
        <dbReference type="ChEBI" id="CHEBI:18420"/>
    </cofactor>
</comment>
<feature type="region of interest" description="Nuclease activity" evidence="1">
    <location>
        <begin position="347"/>
        <end position="432"/>
    </location>
</feature>
<dbReference type="NCBIfam" id="NF033889">
    <property type="entry name" value="termin_lrg_T7"/>
    <property type="match status" value="1"/>
</dbReference>
<name>A0A1Y0SYB4_9CAUD</name>
<dbReference type="RefSeq" id="YP_009790740.1">
    <property type="nucleotide sequence ID" value="NC_047831.1"/>
</dbReference>
<keyword evidence="1" id="KW-1188">Viral release from host cell</keyword>
<accession>A0A1Y0SYB4</accession>
<dbReference type="GO" id="GO:0004519">
    <property type="term" value="F:endonuclease activity"/>
    <property type="evidence" value="ECO:0007669"/>
    <property type="project" value="UniProtKB-UniRule"/>
</dbReference>
<dbReference type="GO" id="GO:0046872">
    <property type="term" value="F:metal ion binding"/>
    <property type="evidence" value="ECO:0007669"/>
    <property type="project" value="UniProtKB-UniRule"/>
</dbReference>
<dbReference type="Gene3D" id="3.40.50.300">
    <property type="entry name" value="P-loop containing nucleotide triphosphate hydrolases"/>
    <property type="match status" value="1"/>
</dbReference>
<keyword evidence="5" id="KW-1185">Reference proteome</keyword>
<dbReference type="Pfam" id="PF22530">
    <property type="entry name" value="Terminase-T7_RNaseH-like"/>
    <property type="match status" value="1"/>
</dbReference>
<keyword evidence="1" id="KW-0540">Nuclease</keyword>
<comment type="subunit">
    <text evidence="1">Homopentamer. Interacts with the terminase small subunit; the active complex is probably heterooligomeric. Interacts with the portal protein.</text>
</comment>
<feature type="binding site" evidence="1">
    <location>
        <position position="367"/>
    </location>
    <ligand>
        <name>Mg(2+)</name>
        <dbReference type="ChEBI" id="CHEBI:18420"/>
        <label>1</label>
        <note>catalytic; for nuclease activity</note>
    </ligand>
</feature>
<protein>
    <recommendedName>
        <fullName evidence="1">Terminase, large subunit</fullName>
    </recommendedName>
    <alternativeName>
        <fullName evidence="1">DNA-packaging protein</fullName>
    </alternativeName>
    <domain>
        <recommendedName>
            <fullName evidence="1">ATPase</fullName>
            <ecNumber evidence="1">3.6.4.-</ecNumber>
        </recommendedName>
    </domain>
    <domain>
        <recommendedName>
            <fullName evidence="1">Endonuclease</fullName>
            <ecNumber evidence="1">3.1.21.-</ecNumber>
        </recommendedName>
    </domain>
</protein>
<keyword evidence="2" id="KW-1133">Transmembrane helix</keyword>
<evidence type="ECO:0000259" key="3">
    <source>
        <dbReference type="Pfam" id="PF22530"/>
    </source>
</evidence>
<keyword evidence="1" id="KW-0255">Endonuclease</keyword>
<dbReference type="KEGG" id="vg:54980951"/>
<sequence length="590" mass="66542">MMTKKNQAQMNKENIGLLKGNFVAFMFVVWAALGLPKPTKCQIDMAKTLADASRTRFILQAFRGIGKSFITCAFVVWLLWNNPQLKILIVSASKQRADDNSTFIKNIINLLPFLHELKPQAGQRDSVIAFDVGGATPDHSPSVKSVGITGQLTGSRADIIIADDVEIPSNSATQGAREKLWTLVQEFAALIKPLESSRIIYLGTPQTEMTLYKELEDNRGYSTVIYPALYPRTKEEELFYGDRLAKLLRDEYVENPELLRGEPTDPVRFDKEELRGRELEYGKAGFTLQFMLNPNLTDAARYPLRLRDLIVGDLSDSTSPLIYQWLPHASNLIQSLPNVGLKGDTYHNWHSTSHHVGEYTRKILVVDPSGRGSDETGWCILYSLNGYIFLMDNGGCKDGYSDVTLEFLAKKAKQWKVDTAIFESNFGDGMFGKVFSPVLLKHHRCVLEEIRAKGQKEVRIIDTLEPVLSTHRLVVSKDCIDTDYKTAVNNDGKHEVKYSLFYQLSRITKDRGALAKDDRLDSLALGVEYLKELVKLNADKQQEELIEEFLESHMSNPISSNESISTTLSGGVTFIWNEEQDEFGMINYLN</sequence>
<dbReference type="InterPro" id="IPR027417">
    <property type="entry name" value="P-loop_NTPase"/>
</dbReference>
<keyword evidence="1" id="KW-0231">Viral genome packaging</keyword>
<feature type="short sequence motif" description="Walker B motif" evidence="1">
    <location>
        <begin position="159"/>
        <end position="164"/>
    </location>
</feature>
<reference evidence="5" key="1">
    <citation type="submission" date="2017-04" db="EMBL/GenBank/DDBJ databases">
        <title>Complete genome sequence of novel T7-like phage PHB02 against Capsular type A Pasteurella multocida.</title>
        <authorList>
            <person name="Chen B.Y."/>
            <person name="Wu B."/>
            <person name="Sun C.E."/>
            <person name="Song Y.J."/>
        </authorList>
    </citation>
    <scope>NUCLEOTIDE SEQUENCE [LARGE SCALE GENOMIC DNA]</scope>
</reference>
<proteinExistence type="inferred from homology"/>
<dbReference type="GO" id="GO:0098009">
    <property type="term" value="C:viral terminase, large subunit"/>
    <property type="evidence" value="ECO:0007669"/>
    <property type="project" value="UniProtKB-UniRule"/>
</dbReference>
<evidence type="ECO:0000313" key="4">
    <source>
        <dbReference type="EMBL" id="ARV77565.1"/>
    </source>
</evidence>
<keyword evidence="1" id="KW-0479">Metal-binding</keyword>
<evidence type="ECO:0000256" key="2">
    <source>
        <dbReference type="SAM" id="Phobius"/>
    </source>
</evidence>
<feature type="transmembrane region" description="Helical" evidence="2">
    <location>
        <begin position="20"/>
        <end position="36"/>
    </location>
</feature>